<feature type="compositionally biased region" description="Basic and acidic residues" evidence="2">
    <location>
        <begin position="57"/>
        <end position="70"/>
    </location>
</feature>
<name>A0A8J7E015_9CYAN</name>
<proteinExistence type="predicted"/>
<dbReference type="AlphaFoldDB" id="A0A8J7E015"/>
<reference evidence="3" key="1">
    <citation type="submission" date="2020-10" db="EMBL/GenBank/DDBJ databases">
        <authorList>
            <person name="Castelo-Branco R."/>
            <person name="Eusebio N."/>
            <person name="Adriana R."/>
            <person name="Vieira A."/>
            <person name="Brugerolle De Fraissinette N."/>
            <person name="Rezende De Castro R."/>
            <person name="Schneider M.P."/>
            <person name="Vasconcelos V."/>
            <person name="Leao P.N."/>
        </authorList>
    </citation>
    <scope>NUCLEOTIDE SEQUENCE</scope>
    <source>
        <strain evidence="3">LEGE 07157</strain>
    </source>
</reference>
<evidence type="ECO:0000256" key="1">
    <source>
        <dbReference type="SAM" id="Coils"/>
    </source>
</evidence>
<dbReference type="EMBL" id="JADEWZ010000029">
    <property type="protein sequence ID" value="MBE9117723.1"/>
    <property type="molecule type" value="Genomic_DNA"/>
</dbReference>
<accession>A0A8J7E015</accession>
<evidence type="ECO:0008006" key="5">
    <source>
        <dbReference type="Google" id="ProtNLM"/>
    </source>
</evidence>
<feature type="coiled-coil region" evidence="1">
    <location>
        <begin position="293"/>
        <end position="341"/>
    </location>
</feature>
<feature type="region of interest" description="Disordered" evidence="2">
    <location>
        <begin position="30"/>
        <end position="70"/>
    </location>
</feature>
<keyword evidence="4" id="KW-1185">Reference proteome</keyword>
<protein>
    <recommendedName>
        <fullName evidence="5">Myosin heavy chain</fullName>
    </recommendedName>
</protein>
<dbReference type="RefSeq" id="WP_194030808.1">
    <property type="nucleotide sequence ID" value="NZ_JADEWZ010000029.1"/>
</dbReference>
<evidence type="ECO:0000313" key="3">
    <source>
        <dbReference type="EMBL" id="MBE9117723.1"/>
    </source>
</evidence>
<dbReference type="Proteomes" id="UP000654482">
    <property type="component" value="Unassembled WGS sequence"/>
</dbReference>
<gene>
    <name evidence="3" type="ORF">IQ249_17640</name>
</gene>
<feature type="compositionally biased region" description="Basic and acidic residues" evidence="2">
    <location>
        <begin position="30"/>
        <end position="39"/>
    </location>
</feature>
<comment type="caution">
    <text evidence="3">The sequence shown here is derived from an EMBL/GenBank/DDBJ whole genome shotgun (WGS) entry which is preliminary data.</text>
</comment>
<organism evidence="3 4">
    <name type="scientific">Lusitaniella coriacea LEGE 07157</name>
    <dbReference type="NCBI Taxonomy" id="945747"/>
    <lineage>
        <taxon>Bacteria</taxon>
        <taxon>Bacillati</taxon>
        <taxon>Cyanobacteriota</taxon>
        <taxon>Cyanophyceae</taxon>
        <taxon>Spirulinales</taxon>
        <taxon>Lusitaniellaceae</taxon>
        <taxon>Lusitaniella</taxon>
    </lineage>
</organism>
<evidence type="ECO:0000313" key="4">
    <source>
        <dbReference type="Proteomes" id="UP000654482"/>
    </source>
</evidence>
<evidence type="ECO:0000256" key="2">
    <source>
        <dbReference type="SAM" id="MobiDB-lite"/>
    </source>
</evidence>
<sequence length="370" mass="43308">MVKKKVSSRNTKAEILEAFEELKKEKVTLEAQMKQRDRGSNLPATTSATKNPPQDKPTVEKIETKDDSKTMNKARISQIVRDLEQLQIGFGGAASNLSEQLIAEASQFEELQQFIQEETQKLSELHDLEEITEDTLETLIETYEENAKTFGEERSERQETLEQQIEDLRKYWQKEREIHQREIKERNESHQTERQREEDEYQYNLALELILSEEEYEQRKKLLYQELTEERQGQEKVWEERESSILEQEKQYAEVKHKVEIFEGEKEKSVKRGKEIGKNIGQHQAKVKADLRAKEVEGTKQNYQLQIQSLEQTIHSQESRLQSLAKQLDFAQKQVQDLAVKAIEGTSNLNSFEAIKEIALEQAKTPQKNK</sequence>
<keyword evidence="1" id="KW-0175">Coiled coil</keyword>
<feature type="compositionally biased region" description="Polar residues" evidence="2">
    <location>
        <begin position="42"/>
        <end position="52"/>
    </location>
</feature>